<dbReference type="CDD" id="cd00009">
    <property type="entry name" value="AAA"/>
    <property type="match status" value="1"/>
</dbReference>
<gene>
    <name evidence="8" type="primary">dnaX</name>
    <name evidence="11" type="ORF">A2573_00945</name>
</gene>
<dbReference type="Pfam" id="PF20964">
    <property type="entry name" value="DnaX_C"/>
    <property type="match status" value="1"/>
</dbReference>
<dbReference type="GO" id="GO:0009360">
    <property type="term" value="C:DNA polymerase III complex"/>
    <property type="evidence" value="ECO:0007669"/>
    <property type="project" value="InterPro"/>
</dbReference>
<evidence type="ECO:0000256" key="4">
    <source>
        <dbReference type="ARBA" id="ARBA00022833"/>
    </source>
</evidence>
<dbReference type="GO" id="GO:0006261">
    <property type="term" value="P:DNA-templated DNA replication"/>
    <property type="evidence" value="ECO:0007669"/>
    <property type="project" value="TreeGrafter"/>
</dbReference>
<dbReference type="InterPro" id="IPR048448">
    <property type="entry name" value="DnaX-like_C"/>
</dbReference>
<dbReference type="PANTHER" id="PTHR11669">
    <property type="entry name" value="REPLICATION FACTOR C / DNA POLYMERASE III GAMMA-TAU SUBUNIT"/>
    <property type="match status" value="1"/>
</dbReference>
<dbReference type="InterPro" id="IPR038454">
    <property type="entry name" value="DnaA_N_sf"/>
</dbReference>
<evidence type="ECO:0000256" key="9">
    <source>
        <dbReference type="SAM" id="MobiDB-lite"/>
    </source>
</evidence>
<evidence type="ECO:0000256" key="3">
    <source>
        <dbReference type="ARBA" id="ARBA00022741"/>
    </source>
</evidence>
<keyword evidence="5 8" id="KW-0067">ATP-binding</keyword>
<comment type="subunit">
    <text evidence="8">DNA polymerase III contains a core (composed of alpha, epsilon and theta chains) that associates with a tau subunit. This core dimerizes to form the POLIII' complex. PolIII' associates with the gamma complex (composed of gamma, delta, delta', psi and chi chains) and with the beta chain to form the complete DNA polymerase III complex.</text>
</comment>
<evidence type="ECO:0000259" key="10">
    <source>
        <dbReference type="SMART" id="SM00382"/>
    </source>
</evidence>
<keyword evidence="4" id="KW-0862">Zinc</keyword>
<comment type="function">
    <text evidence="8">DNA polymerase III is a complex, multichain enzyme responsible for most of the replicative synthesis in bacteria. This DNA polymerase also exhibits 3' to 5' exonuclease activity.</text>
</comment>
<dbReference type="EMBL" id="MGIL01000017">
    <property type="protein sequence ID" value="OGM88056.1"/>
    <property type="molecule type" value="Genomic_DNA"/>
</dbReference>
<dbReference type="Proteomes" id="UP000177596">
    <property type="component" value="Unassembled WGS sequence"/>
</dbReference>
<dbReference type="Gene3D" id="1.10.8.60">
    <property type="match status" value="1"/>
</dbReference>
<name>A0A1F8DI55_9BACT</name>
<keyword evidence="8" id="KW-0808">Transferase</keyword>
<dbReference type="InterPro" id="IPR012763">
    <property type="entry name" value="DNA_pol_III_sug/sutau_N"/>
</dbReference>
<dbReference type="InterPro" id="IPR001270">
    <property type="entry name" value="ClpA/B"/>
</dbReference>
<evidence type="ECO:0000256" key="1">
    <source>
        <dbReference type="ARBA" id="ARBA00006360"/>
    </source>
</evidence>
<organism evidence="11 12">
    <name type="scientific">Candidatus Woesebacteria bacterium RIFOXYD1_FULL_43_18</name>
    <dbReference type="NCBI Taxonomy" id="1802551"/>
    <lineage>
        <taxon>Bacteria</taxon>
        <taxon>Candidatus Woeseibacteriota</taxon>
    </lineage>
</organism>
<dbReference type="AlphaFoldDB" id="A0A1F8DI55"/>
<dbReference type="InterPro" id="IPR045085">
    <property type="entry name" value="HLD_clamp_pol_III_gamma_tau"/>
</dbReference>
<dbReference type="Pfam" id="PF13177">
    <property type="entry name" value="DNA_pol3_delta2"/>
    <property type="match status" value="1"/>
</dbReference>
<dbReference type="InterPro" id="IPR027417">
    <property type="entry name" value="P-loop_NTPase"/>
</dbReference>
<dbReference type="GO" id="GO:0046872">
    <property type="term" value="F:metal ion binding"/>
    <property type="evidence" value="ECO:0007669"/>
    <property type="project" value="UniProtKB-KW"/>
</dbReference>
<comment type="similarity">
    <text evidence="1 8">Belongs to the DnaX/STICHEL family.</text>
</comment>
<evidence type="ECO:0000256" key="5">
    <source>
        <dbReference type="ARBA" id="ARBA00022840"/>
    </source>
</evidence>
<dbReference type="SMART" id="SM00382">
    <property type="entry name" value="AAA"/>
    <property type="match status" value="1"/>
</dbReference>
<dbReference type="EC" id="2.7.7.7" evidence="8"/>
<keyword evidence="3 8" id="KW-0547">Nucleotide-binding</keyword>
<proteinExistence type="inferred from homology"/>
<protein>
    <recommendedName>
        <fullName evidence="8">DNA polymerase III subunit gamma/tau</fullName>
        <ecNumber evidence="8">2.7.7.7</ecNumber>
    </recommendedName>
</protein>
<dbReference type="InterPro" id="IPR003593">
    <property type="entry name" value="AAA+_ATPase"/>
</dbReference>
<reference evidence="11 12" key="1">
    <citation type="journal article" date="2016" name="Nat. Commun.">
        <title>Thousands of microbial genomes shed light on interconnected biogeochemical processes in an aquifer system.</title>
        <authorList>
            <person name="Anantharaman K."/>
            <person name="Brown C.T."/>
            <person name="Hug L.A."/>
            <person name="Sharon I."/>
            <person name="Castelle C.J."/>
            <person name="Probst A.J."/>
            <person name="Thomas B.C."/>
            <person name="Singh A."/>
            <person name="Wilkins M.J."/>
            <person name="Karaoz U."/>
            <person name="Brodie E.L."/>
            <person name="Williams K.H."/>
            <person name="Hubbard S.S."/>
            <person name="Banfield J.F."/>
        </authorList>
    </citation>
    <scope>NUCLEOTIDE SEQUENCE [LARGE SCALE GENOMIC DNA]</scope>
</reference>
<keyword evidence="6 8" id="KW-0239">DNA-directed DNA polymerase</keyword>
<dbReference type="Pfam" id="PF22608">
    <property type="entry name" value="DNAX_ATPase_lid"/>
    <property type="match status" value="1"/>
</dbReference>
<dbReference type="Gene3D" id="3.30.300.180">
    <property type="match status" value="1"/>
</dbReference>
<comment type="caution">
    <text evidence="11">The sequence shown here is derived from an EMBL/GenBank/DDBJ whole genome shotgun (WGS) entry which is preliminary data.</text>
</comment>
<dbReference type="PRINTS" id="PR00300">
    <property type="entry name" value="CLPPROTEASEA"/>
</dbReference>
<feature type="region of interest" description="Disordered" evidence="9">
    <location>
        <begin position="345"/>
        <end position="377"/>
    </location>
</feature>
<evidence type="ECO:0000256" key="6">
    <source>
        <dbReference type="ARBA" id="ARBA00022932"/>
    </source>
</evidence>
<dbReference type="PANTHER" id="PTHR11669:SF0">
    <property type="entry name" value="PROTEIN STICHEL-LIKE 2"/>
    <property type="match status" value="1"/>
</dbReference>
<keyword evidence="2" id="KW-0479">Metal-binding</keyword>
<evidence type="ECO:0000256" key="7">
    <source>
        <dbReference type="ARBA" id="ARBA00049244"/>
    </source>
</evidence>
<dbReference type="NCBIfam" id="TIGR02397">
    <property type="entry name" value="dnaX_nterm"/>
    <property type="match status" value="1"/>
</dbReference>
<keyword evidence="8" id="KW-0235">DNA replication</keyword>
<dbReference type="InterPro" id="IPR050238">
    <property type="entry name" value="DNA_Rep/Repair_Clamp_Loader"/>
</dbReference>
<keyword evidence="8" id="KW-0548">Nucleotidyltransferase</keyword>
<accession>A0A1F8DI55</accession>
<comment type="catalytic activity">
    <reaction evidence="7 8">
        <text>DNA(n) + a 2'-deoxyribonucleoside 5'-triphosphate = DNA(n+1) + diphosphate</text>
        <dbReference type="Rhea" id="RHEA:22508"/>
        <dbReference type="Rhea" id="RHEA-COMP:17339"/>
        <dbReference type="Rhea" id="RHEA-COMP:17340"/>
        <dbReference type="ChEBI" id="CHEBI:33019"/>
        <dbReference type="ChEBI" id="CHEBI:61560"/>
        <dbReference type="ChEBI" id="CHEBI:173112"/>
        <dbReference type="EC" id="2.7.7.7"/>
    </reaction>
</comment>
<evidence type="ECO:0000313" key="12">
    <source>
        <dbReference type="Proteomes" id="UP000177596"/>
    </source>
</evidence>
<sequence length="507" mass="55721">MTLYLKYRPKNLDELDLKDVGESLKKILSKSSMPHAFLFAGPKGTGKTSAARILAKIVNCESKNPPCGKCKQCTSIDKGNNLDVIEMDAASHRGIDDVRILRDAVKLSPVSATKKIYIIDEAHMLTTEASNALLKTLEEPPEHVIFILATTNPEKLIETIRSRTTYIPFRKANPDEIVSSLKRAVSGEKIKIDGETLSVIAEAADGSFRDAIKILEQLVAEEKQLSKEFLEEFLFKKKAFDLDAFTALLIKKDAKSLIEEIGKFGAKGVAVENFLEAILGKLRISLLAKVGVGTDEMAALDKISLIRLIELLEGALKDSTESLIEELPLEIAVIKWCEGENGQLQTVQPEADAPSGTAKTGDSPRMKTPAGFDTTQTEFSGTRKETNIQNPGVGVNGDVWKNILELVKPINASIEALLRSSKPITYDGKTLTLGVYYKFHKERLEDIRHRKILEEIVAKVLGFPTKVVCVLVEPPPGGIIEEIKVETVLTEGEDKDIIKAAEEIFGN</sequence>
<dbReference type="SUPFAM" id="SSF52540">
    <property type="entry name" value="P-loop containing nucleoside triphosphate hydrolases"/>
    <property type="match status" value="1"/>
</dbReference>
<feature type="domain" description="AAA+ ATPase" evidence="10">
    <location>
        <begin position="33"/>
        <end position="173"/>
    </location>
</feature>
<evidence type="ECO:0000256" key="8">
    <source>
        <dbReference type="RuleBase" id="RU364063"/>
    </source>
</evidence>
<dbReference type="Gene3D" id="3.40.50.300">
    <property type="entry name" value="P-loop containing nucleotide triphosphate hydrolases"/>
    <property type="match status" value="1"/>
</dbReference>
<evidence type="ECO:0000313" key="11">
    <source>
        <dbReference type="EMBL" id="OGM88056.1"/>
    </source>
</evidence>
<dbReference type="GO" id="GO:0005524">
    <property type="term" value="F:ATP binding"/>
    <property type="evidence" value="ECO:0007669"/>
    <property type="project" value="UniProtKB-KW"/>
</dbReference>
<dbReference type="GO" id="GO:0003887">
    <property type="term" value="F:DNA-directed DNA polymerase activity"/>
    <property type="evidence" value="ECO:0007669"/>
    <property type="project" value="UniProtKB-KW"/>
</dbReference>
<evidence type="ECO:0000256" key="2">
    <source>
        <dbReference type="ARBA" id="ARBA00022723"/>
    </source>
</evidence>